<accession>A0A259TV42</accession>
<evidence type="ECO:0000313" key="3">
    <source>
        <dbReference type="Proteomes" id="UP000216446"/>
    </source>
</evidence>
<sequence>MPDPVSVEKALRVGTATVGIPVMLIMVVPLGLFVVFGERLGLTGLFGLAAIVVPIALAWLWWSVYLPRWRVWALERVTSPADREELIARAIEGNLMWAPGHFFERTEIKSGRVRERERAVGWHEIRDSAR</sequence>
<feature type="transmembrane region" description="Helical" evidence="1">
    <location>
        <begin position="12"/>
        <end position="36"/>
    </location>
</feature>
<protein>
    <submittedName>
        <fullName evidence="2">Uncharacterized protein</fullName>
    </submittedName>
</protein>
<keyword evidence="1" id="KW-0472">Membrane</keyword>
<comment type="caution">
    <text evidence="2">The sequence shown here is derived from an EMBL/GenBank/DDBJ whole genome shotgun (WGS) entry which is preliminary data.</text>
</comment>
<evidence type="ECO:0000313" key="2">
    <source>
        <dbReference type="EMBL" id="OZC01613.1"/>
    </source>
</evidence>
<proteinExistence type="predicted"/>
<reference evidence="2 3" key="1">
    <citation type="submission" date="2016-11" db="EMBL/GenBank/DDBJ databases">
        <title>Study of marine rhodopsin-containing bacteria.</title>
        <authorList>
            <person name="Yoshizawa S."/>
            <person name="Kumagai Y."/>
            <person name="Kogure K."/>
        </authorList>
    </citation>
    <scope>NUCLEOTIDE SEQUENCE [LARGE SCALE GENOMIC DNA]</scope>
    <source>
        <strain evidence="2 3">SG-29</strain>
    </source>
</reference>
<dbReference type="AlphaFoldDB" id="A0A259TV42"/>
<dbReference type="Proteomes" id="UP000216446">
    <property type="component" value="Unassembled WGS sequence"/>
</dbReference>
<keyword evidence="3" id="KW-1185">Reference proteome</keyword>
<dbReference type="InParanoid" id="A0A259TV42"/>
<feature type="transmembrane region" description="Helical" evidence="1">
    <location>
        <begin position="42"/>
        <end position="62"/>
    </location>
</feature>
<evidence type="ECO:0000256" key="1">
    <source>
        <dbReference type="SAM" id="Phobius"/>
    </source>
</evidence>
<keyword evidence="1" id="KW-0812">Transmembrane</keyword>
<dbReference type="EMBL" id="MQWB01000001">
    <property type="protein sequence ID" value="OZC01613.1"/>
    <property type="molecule type" value="Genomic_DNA"/>
</dbReference>
<organism evidence="2 3">
    <name type="scientific">Rubricoccus marinus</name>
    <dbReference type="NCBI Taxonomy" id="716817"/>
    <lineage>
        <taxon>Bacteria</taxon>
        <taxon>Pseudomonadati</taxon>
        <taxon>Rhodothermota</taxon>
        <taxon>Rhodothermia</taxon>
        <taxon>Rhodothermales</taxon>
        <taxon>Rubricoccaceae</taxon>
        <taxon>Rubricoccus</taxon>
    </lineage>
</organism>
<name>A0A259TV42_9BACT</name>
<gene>
    <name evidence="2" type="ORF">BSZ36_00615</name>
</gene>
<keyword evidence="1" id="KW-1133">Transmembrane helix</keyword>
<dbReference type="RefSeq" id="WP_094545234.1">
    <property type="nucleotide sequence ID" value="NZ_MQWB01000001.1"/>
</dbReference>
<dbReference type="OrthoDB" id="7172951at2"/>